<organism evidence="1 2">
    <name type="scientific">Parastrongyloides trichosuri</name>
    <name type="common">Possum-specific nematode worm</name>
    <dbReference type="NCBI Taxonomy" id="131310"/>
    <lineage>
        <taxon>Eukaryota</taxon>
        <taxon>Metazoa</taxon>
        <taxon>Ecdysozoa</taxon>
        <taxon>Nematoda</taxon>
        <taxon>Chromadorea</taxon>
        <taxon>Rhabditida</taxon>
        <taxon>Tylenchina</taxon>
        <taxon>Panagrolaimomorpha</taxon>
        <taxon>Strongyloidoidea</taxon>
        <taxon>Strongyloididae</taxon>
        <taxon>Parastrongyloides</taxon>
    </lineage>
</organism>
<protein>
    <submittedName>
        <fullName evidence="2">F-box domain-containing protein</fullName>
    </submittedName>
</protein>
<evidence type="ECO:0000313" key="2">
    <source>
        <dbReference type="WBParaSite" id="PTRK_0000283900.1"/>
    </source>
</evidence>
<accession>A0A0N4Z6N3</accession>
<keyword evidence="1" id="KW-1185">Reference proteome</keyword>
<proteinExistence type="predicted"/>
<name>A0A0N4Z6N3_PARTI</name>
<evidence type="ECO:0000313" key="1">
    <source>
        <dbReference type="Proteomes" id="UP000038045"/>
    </source>
</evidence>
<reference evidence="2" key="1">
    <citation type="submission" date="2017-02" db="UniProtKB">
        <authorList>
            <consortium name="WormBaseParasite"/>
        </authorList>
    </citation>
    <scope>IDENTIFICATION</scope>
</reference>
<sequence length="496" mass="59043">MIDSDSPTLMEDVFMNNRIFTKIIYYCNGMKDVYHLSQVNRFFKTCVFKYKYFESKRVNFYHKVFRGNLVFNHGHGDLENSFQCIKEKFEPWRIMKRPNEVLTLKDVTVYQFLLYDKALLMTKEENMQKFRNYIEKFFIANKPCCIKIEGWDMFTKKENRQRYKICLIIDQGMEGIHKINVRVSSPHHKIAIGLMKEFTKWPDTCCYYYLDDDFIKHLDDPIPNIFTTHLNNADIEFATGELKHGVIFGVNSKKFREYVKFNEPMIKDFQSLILGPTCNKVRQSLERMEIKFHGYPTKFVDLIEDLSKHKYTELKSLEICYHLDGPFTEYDINMLKEKSRPFIEKFFKDGKLVDITINVIQNPERNIDEFKRTIAVLVSRYLPSTVIQLRLIGFGNNLHSKLIERFIRRAPNLQFIILRDQLNRIDGHERFELISDGNDNNYLPQISLTDVILQKFNIITLDIGEKNVTLFTRYAFHTSPYRAAYREAFSYNHPIL</sequence>
<dbReference type="Proteomes" id="UP000038045">
    <property type="component" value="Unplaced"/>
</dbReference>
<dbReference type="WBParaSite" id="PTRK_0000283900.1">
    <property type="protein sequence ID" value="PTRK_0000283900.1"/>
    <property type="gene ID" value="PTRK_0000283900"/>
</dbReference>
<dbReference type="AlphaFoldDB" id="A0A0N4Z6N3"/>